<dbReference type="Gene3D" id="3.60.40.10">
    <property type="entry name" value="PPM-type phosphatase domain"/>
    <property type="match status" value="1"/>
</dbReference>
<dbReference type="InterPro" id="IPR036457">
    <property type="entry name" value="PPM-type-like_dom_sf"/>
</dbReference>
<evidence type="ECO:0000256" key="1">
    <source>
        <dbReference type="ARBA" id="ARBA00022630"/>
    </source>
</evidence>
<reference evidence="7" key="1">
    <citation type="journal article" date="2019" name="Int. J. Syst. Evol. Microbiol.">
        <title>The Global Catalogue of Microorganisms (GCM) 10K type strain sequencing project: providing services to taxonomists for standard genome sequencing and annotation.</title>
        <authorList>
            <consortium name="The Broad Institute Genomics Platform"/>
            <consortium name="The Broad Institute Genome Sequencing Center for Infectious Disease"/>
            <person name="Wu L."/>
            <person name="Ma J."/>
        </authorList>
    </citation>
    <scope>NUCLEOTIDE SEQUENCE [LARGE SCALE GENOMIC DNA]</scope>
    <source>
        <strain evidence="7">CGMCC 1.15474</strain>
    </source>
</reference>
<dbReference type="PANTHER" id="PTHR47429">
    <property type="entry name" value="PROTEIN TWIN LOV 1"/>
    <property type="match status" value="1"/>
</dbReference>
<dbReference type="InterPro" id="IPR000700">
    <property type="entry name" value="PAS-assoc_C"/>
</dbReference>
<keyword evidence="7" id="KW-1185">Reference proteome</keyword>
<feature type="domain" description="PAS" evidence="4">
    <location>
        <begin position="132"/>
        <end position="205"/>
    </location>
</feature>
<dbReference type="InterPro" id="IPR001932">
    <property type="entry name" value="PPM-type_phosphatase-like_dom"/>
</dbReference>
<accession>A0ABW5C100</accession>
<evidence type="ECO:0000313" key="7">
    <source>
        <dbReference type="Proteomes" id="UP001597318"/>
    </source>
</evidence>
<feature type="domain" description="PAS" evidence="4">
    <location>
        <begin position="3"/>
        <end position="75"/>
    </location>
</feature>
<dbReference type="SUPFAM" id="SSF81606">
    <property type="entry name" value="PP2C-like"/>
    <property type="match status" value="1"/>
</dbReference>
<dbReference type="InterPro" id="IPR013767">
    <property type="entry name" value="PAS_fold"/>
</dbReference>
<name>A0ABW5C100_9BACI</name>
<dbReference type="Gene3D" id="3.30.450.20">
    <property type="entry name" value="PAS domain"/>
    <property type="match status" value="2"/>
</dbReference>
<evidence type="ECO:0000313" key="6">
    <source>
        <dbReference type="EMBL" id="MFD2216017.1"/>
    </source>
</evidence>
<dbReference type="EMBL" id="JBHUIK010000005">
    <property type="protein sequence ID" value="MFD2216017.1"/>
    <property type="molecule type" value="Genomic_DNA"/>
</dbReference>
<dbReference type="SUPFAM" id="SSF55785">
    <property type="entry name" value="PYP-like sensor domain (PAS domain)"/>
    <property type="match status" value="2"/>
</dbReference>
<dbReference type="InterPro" id="IPR035965">
    <property type="entry name" value="PAS-like_dom_sf"/>
</dbReference>
<dbReference type="SMART" id="SM00091">
    <property type="entry name" value="PAS"/>
    <property type="match status" value="2"/>
</dbReference>
<dbReference type="Pfam" id="PF07228">
    <property type="entry name" value="SpoIIE"/>
    <property type="match status" value="1"/>
</dbReference>
<proteinExistence type="predicted"/>
<gene>
    <name evidence="6" type="ORF">ACFSKK_20220</name>
</gene>
<dbReference type="SMART" id="SM00086">
    <property type="entry name" value="PAC"/>
    <property type="match status" value="1"/>
</dbReference>
<keyword evidence="3" id="KW-0157">Chromophore</keyword>
<dbReference type="RefSeq" id="WP_379053014.1">
    <property type="nucleotide sequence ID" value="NZ_JBHUIK010000005.1"/>
</dbReference>
<evidence type="ECO:0000259" key="5">
    <source>
        <dbReference type="PROSITE" id="PS50113"/>
    </source>
</evidence>
<evidence type="ECO:0000256" key="3">
    <source>
        <dbReference type="ARBA" id="ARBA00022991"/>
    </source>
</evidence>
<dbReference type="NCBIfam" id="TIGR00229">
    <property type="entry name" value="sensory_box"/>
    <property type="match status" value="2"/>
</dbReference>
<sequence>MKEPTIFEQLFKNYPEIVFVMDKKGRYVYVNEKAQKILGYHQDDFTGKHYSEFHFLTENSLHLLKEQYPMMQAGDIQKDMIITAISSKSKKHYYSFWFDTIIHDSQEYIWFVLKDVGNLVALRNEKKQLRKQNFLLAEAVHQTGVGIVITDPNQHDNPIIFANKSFQEITGYRSEEIIGQNCRFLQGPESSKNTISSLREAVENRKEIHCEILNYRKDGSTFWNELTISPVLSPNGELTHFIGIQVDITKRKMMELDISIDLSLARNLQQMLLSHPLKNNLIEIEGFYHPSNKLGGDYYKWHQINEDQYVVTIMDVMGHGIAPSLITMLINAEINFLLEQQIIDPKEVLVKLNDHQISLFLEKNEEIGKFYFTCIYLLIDTKKRRIDYINAGHPDFYLKNGYTVKMFDSTSIPVGILKNYDFRMGTIYYQPNSELFLHTDGMNEILTENGNVFSAEFIERKNLDKINKRLMLTEHEDDVCFIYVKLS</sequence>
<dbReference type="InterPro" id="IPR000014">
    <property type="entry name" value="PAS"/>
</dbReference>
<comment type="caution">
    <text evidence="6">The sequence shown here is derived from an EMBL/GenBank/DDBJ whole genome shotgun (WGS) entry which is preliminary data.</text>
</comment>
<dbReference type="Pfam" id="PF00989">
    <property type="entry name" value="PAS"/>
    <property type="match status" value="1"/>
</dbReference>
<dbReference type="CDD" id="cd00130">
    <property type="entry name" value="PAS"/>
    <property type="match status" value="2"/>
</dbReference>
<keyword evidence="1" id="KW-0285">Flavoprotein</keyword>
<dbReference type="InterPro" id="IPR001610">
    <property type="entry name" value="PAC"/>
</dbReference>
<evidence type="ECO:0000259" key="4">
    <source>
        <dbReference type="PROSITE" id="PS50112"/>
    </source>
</evidence>
<keyword evidence="2" id="KW-0288">FMN</keyword>
<dbReference type="SMART" id="SM00331">
    <property type="entry name" value="PP2C_SIG"/>
    <property type="match status" value="1"/>
</dbReference>
<organism evidence="6 7">
    <name type="scientific">Metabacillus endolithicus</name>
    <dbReference type="NCBI Taxonomy" id="1535204"/>
    <lineage>
        <taxon>Bacteria</taxon>
        <taxon>Bacillati</taxon>
        <taxon>Bacillota</taxon>
        <taxon>Bacilli</taxon>
        <taxon>Bacillales</taxon>
        <taxon>Bacillaceae</taxon>
        <taxon>Metabacillus</taxon>
    </lineage>
</organism>
<evidence type="ECO:0000256" key="2">
    <source>
        <dbReference type="ARBA" id="ARBA00022643"/>
    </source>
</evidence>
<feature type="domain" description="PAC" evidence="5">
    <location>
        <begin position="206"/>
        <end position="260"/>
    </location>
</feature>
<dbReference type="PROSITE" id="PS50112">
    <property type="entry name" value="PAS"/>
    <property type="match status" value="2"/>
</dbReference>
<dbReference type="PANTHER" id="PTHR47429:SF2">
    <property type="entry name" value="PROTEIN TWIN LOV 1"/>
    <property type="match status" value="1"/>
</dbReference>
<dbReference type="PROSITE" id="PS50113">
    <property type="entry name" value="PAC"/>
    <property type="match status" value="1"/>
</dbReference>
<dbReference type="Pfam" id="PF13426">
    <property type="entry name" value="PAS_9"/>
    <property type="match status" value="1"/>
</dbReference>
<protein>
    <submittedName>
        <fullName evidence="6">PAS domain-containing protein</fullName>
    </submittedName>
</protein>
<dbReference type="Proteomes" id="UP001597318">
    <property type="component" value="Unassembled WGS sequence"/>
</dbReference>